<organism evidence="2 3">
    <name type="scientific">Parascaris equorum</name>
    <name type="common">Equine roundworm</name>
    <dbReference type="NCBI Taxonomy" id="6256"/>
    <lineage>
        <taxon>Eukaryota</taxon>
        <taxon>Metazoa</taxon>
        <taxon>Ecdysozoa</taxon>
        <taxon>Nematoda</taxon>
        <taxon>Chromadorea</taxon>
        <taxon>Rhabditida</taxon>
        <taxon>Spirurina</taxon>
        <taxon>Ascaridomorpha</taxon>
        <taxon>Ascaridoidea</taxon>
        <taxon>Ascarididae</taxon>
        <taxon>Parascaris</taxon>
    </lineage>
</organism>
<feature type="region of interest" description="Disordered" evidence="1">
    <location>
        <begin position="24"/>
        <end position="49"/>
    </location>
</feature>
<sequence length="49" mass="6056">MHKFIQVRVLFKMTRHQFRVEKRQHIEDSKIGQTQTNDNTNEMEQKLKK</sequence>
<protein>
    <submittedName>
        <fullName evidence="3">Uncharacterized protein</fullName>
    </submittedName>
</protein>
<proteinExistence type="predicted"/>
<evidence type="ECO:0000256" key="1">
    <source>
        <dbReference type="SAM" id="MobiDB-lite"/>
    </source>
</evidence>
<name>A0A914RC78_PAREQ</name>
<evidence type="ECO:0000313" key="3">
    <source>
        <dbReference type="WBParaSite" id="PEQ_0000389001-mRNA-1"/>
    </source>
</evidence>
<accession>A0A914RC78</accession>
<dbReference type="Proteomes" id="UP000887564">
    <property type="component" value="Unplaced"/>
</dbReference>
<dbReference type="WBParaSite" id="PEQ_0000389001-mRNA-1">
    <property type="protein sequence ID" value="PEQ_0000389001-mRNA-1"/>
    <property type="gene ID" value="PEQ_0000389001"/>
</dbReference>
<keyword evidence="2" id="KW-1185">Reference proteome</keyword>
<dbReference type="AlphaFoldDB" id="A0A914RC78"/>
<feature type="compositionally biased region" description="Polar residues" evidence="1">
    <location>
        <begin position="31"/>
        <end position="42"/>
    </location>
</feature>
<reference evidence="3" key="1">
    <citation type="submission" date="2022-11" db="UniProtKB">
        <authorList>
            <consortium name="WormBaseParasite"/>
        </authorList>
    </citation>
    <scope>IDENTIFICATION</scope>
</reference>
<evidence type="ECO:0000313" key="2">
    <source>
        <dbReference type="Proteomes" id="UP000887564"/>
    </source>
</evidence>